<evidence type="ECO:0000256" key="2">
    <source>
        <dbReference type="ARBA" id="ARBA00023015"/>
    </source>
</evidence>
<evidence type="ECO:0000313" key="7">
    <source>
        <dbReference type="EMBL" id="MDR7094917.1"/>
    </source>
</evidence>
<comment type="similarity">
    <text evidence="1">Belongs to the LysR transcriptional regulatory family.</text>
</comment>
<proteinExistence type="inferred from homology"/>
<dbReference type="Gene3D" id="3.40.190.10">
    <property type="entry name" value="Periplasmic binding protein-like II"/>
    <property type="match status" value="2"/>
</dbReference>
<dbReference type="RefSeq" id="WP_204733631.1">
    <property type="nucleotide sequence ID" value="NZ_JAVDWE010000006.1"/>
</dbReference>
<comment type="caution">
    <text evidence="7">The sequence shown here is derived from an EMBL/GenBank/DDBJ whole genome shotgun (WGS) entry which is preliminary data.</text>
</comment>
<dbReference type="PANTHER" id="PTHR30293:SF2">
    <property type="entry name" value="TRANSCRIPTIONAL ACTIVATOR PROTEIN NHAR"/>
    <property type="match status" value="1"/>
</dbReference>
<dbReference type="Pfam" id="PF00126">
    <property type="entry name" value="HTH_1"/>
    <property type="match status" value="1"/>
</dbReference>
<evidence type="ECO:0000256" key="4">
    <source>
        <dbReference type="ARBA" id="ARBA00023159"/>
    </source>
</evidence>
<protein>
    <submittedName>
        <fullName evidence="7">LysR family transcriptional activator of nhaA</fullName>
    </submittedName>
</protein>
<dbReference type="Proteomes" id="UP001265550">
    <property type="component" value="Unassembled WGS sequence"/>
</dbReference>
<dbReference type="PANTHER" id="PTHR30293">
    <property type="entry name" value="TRANSCRIPTIONAL REGULATORY PROTEIN NAC-RELATED"/>
    <property type="match status" value="1"/>
</dbReference>
<reference evidence="7 8" key="1">
    <citation type="submission" date="2023-07" db="EMBL/GenBank/DDBJ databases">
        <title>Sorghum-associated microbial communities from plants grown in Nebraska, USA.</title>
        <authorList>
            <person name="Schachtman D."/>
        </authorList>
    </citation>
    <scope>NUCLEOTIDE SEQUENCE [LARGE SCALE GENOMIC DNA]</scope>
    <source>
        <strain evidence="7 8">BE240</strain>
    </source>
</reference>
<dbReference type="PROSITE" id="PS50931">
    <property type="entry name" value="HTH_LYSR"/>
    <property type="match status" value="1"/>
</dbReference>
<dbReference type="InterPro" id="IPR000847">
    <property type="entry name" value="LysR_HTH_N"/>
</dbReference>
<keyword evidence="5" id="KW-0804">Transcription</keyword>
<dbReference type="EMBL" id="JAVDWE010000006">
    <property type="protein sequence ID" value="MDR7094917.1"/>
    <property type="molecule type" value="Genomic_DNA"/>
</dbReference>
<dbReference type="NCBIfam" id="NF008284">
    <property type="entry name" value="PRK11062.1"/>
    <property type="match status" value="1"/>
</dbReference>
<dbReference type="InterPro" id="IPR005119">
    <property type="entry name" value="LysR_subst-bd"/>
</dbReference>
<gene>
    <name evidence="7" type="ORF">J2X09_002660</name>
</gene>
<dbReference type="Gene3D" id="1.10.10.10">
    <property type="entry name" value="Winged helix-like DNA-binding domain superfamily/Winged helix DNA-binding domain"/>
    <property type="match status" value="1"/>
</dbReference>
<keyword evidence="2" id="KW-0805">Transcription regulation</keyword>
<dbReference type="InterPro" id="IPR036390">
    <property type="entry name" value="WH_DNA-bd_sf"/>
</dbReference>
<evidence type="ECO:0000256" key="1">
    <source>
        <dbReference type="ARBA" id="ARBA00009437"/>
    </source>
</evidence>
<dbReference type="SUPFAM" id="SSF46785">
    <property type="entry name" value="Winged helix' DNA-binding domain"/>
    <property type="match status" value="1"/>
</dbReference>
<dbReference type="InterPro" id="IPR036388">
    <property type="entry name" value="WH-like_DNA-bd_sf"/>
</dbReference>
<evidence type="ECO:0000313" key="8">
    <source>
        <dbReference type="Proteomes" id="UP001265550"/>
    </source>
</evidence>
<keyword evidence="8" id="KW-1185">Reference proteome</keyword>
<name>A0ABU1VBV5_9BURK</name>
<keyword evidence="3" id="KW-0238">DNA-binding</keyword>
<organism evidence="7 8">
    <name type="scientific">Hydrogenophaga laconesensis</name>
    <dbReference type="NCBI Taxonomy" id="1805971"/>
    <lineage>
        <taxon>Bacteria</taxon>
        <taxon>Pseudomonadati</taxon>
        <taxon>Pseudomonadota</taxon>
        <taxon>Betaproteobacteria</taxon>
        <taxon>Burkholderiales</taxon>
        <taxon>Comamonadaceae</taxon>
        <taxon>Hydrogenophaga</taxon>
    </lineage>
</organism>
<dbReference type="Pfam" id="PF03466">
    <property type="entry name" value="LysR_substrate"/>
    <property type="match status" value="1"/>
</dbReference>
<sequence length="311" mass="33920">MNYKHLHYFMQVAKSGSVTRASEQLHLTPQTISGQIQLLEEAMGSALFAKSGRSLVLTDAGRLVLGYAEEIFSMGAELSEAVREHKAKGRLLEFKVGVVDAVPKAIAYRLLEPATKLPERVRIVCREGKLEGLLAALAMHRLDLVVSDTPMPTSISVKAFNHQLGVSGVSFFAAPALVETFEGPFPRCLDGARMLMPGDDSAVGRRLRAWFQERSLQPLVVGEFDDSALAKEFGRRGAGVFVAPTVLAKEIERQFGVKDVGAAAEVLAEFFAISVERRVTHPCVVAITQAARNELFAPPANARRTRRLASH</sequence>
<accession>A0ABU1VBV5</accession>
<keyword evidence="4" id="KW-0010">Activator</keyword>
<evidence type="ECO:0000256" key="3">
    <source>
        <dbReference type="ARBA" id="ARBA00023125"/>
    </source>
</evidence>
<dbReference type="SUPFAM" id="SSF53850">
    <property type="entry name" value="Periplasmic binding protein-like II"/>
    <property type="match status" value="1"/>
</dbReference>
<evidence type="ECO:0000259" key="6">
    <source>
        <dbReference type="PROSITE" id="PS50931"/>
    </source>
</evidence>
<feature type="domain" description="HTH lysR-type" evidence="6">
    <location>
        <begin position="1"/>
        <end position="58"/>
    </location>
</feature>
<evidence type="ECO:0000256" key="5">
    <source>
        <dbReference type="ARBA" id="ARBA00023163"/>
    </source>
</evidence>